<name>E9FYY9_DAPPU</name>
<dbReference type="HOGENOM" id="CLU_1857297_0_0_1"/>
<keyword evidence="2" id="KW-0472">Membrane</keyword>
<organism evidence="3 4">
    <name type="scientific">Daphnia pulex</name>
    <name type="common">Water flea</name>
    <dbReference type="NCBI Taxonomy" id="6669"/>
    <lineage>
        <taxon>Eukaryota</taxon>
        <taxon>Metazoa</taxon>
        <taxon>Ecdysozoa</taxon>
        <taxon>Arthropoda</taxon>
        <taxon>Crustacea</taxon>
        <taxon>Branchiopoda</taxon>
        <taxon>Diplostraca</taxon>
        <taxon>Cladocera</taxon>
        <taxon>Anomopoda</taxon>
        <taxon>Daphniidae</taxon>
        <taxon>Daphnia</taxon>
    </lineage>
</organism>
<evidence type="ECO:0000256" key="2">
    <source>
        <dbReference type="SAM" id="Phobius"/>
    </source>
</evidence>
<dbReference type="EMBL" id="GL732527">
    <property type="protein sequence ID" value="EFX87688.1"/>
    <property type="molecule type" value="Genomic_DNA"/>
</dbReference>
<dbReference type="Proteomes" id="UP000000305">
    <property type="component" value="Unassembled WGS sequence"/>
</dbReference>
<protein>
    <submittedName>
        <fullName evidence="3">Uncharacterized protein</fullName>
    </submittedName>
</protein>
<feature type="region of interest" description="Disordered" evidence="1">
    <location>
        <begin position="59"/>
        <end position="81"/>
    </location>
</feature>
<dbReference type="InParanoid" id="E9FYY9"/>
<dbReference type="AlphaFoldDB" id="E9FYY9"/>
<proteinExistence type="predicted"/>
<keyword evidence="2" id="KW-1133">Transmembrane helix</keyword>
<evidence type="ECO:0000313" key="3">
    <source>
        <dbReference type="EMBL" id="EFX87688.1"/>
    </source>
</evidence>
<keyword evidence="2" id="KW-0812">Transmembrane</keyword>
<evidence type="ECO:0000256" key="1">
    <source>
        <dbReference type="SAM" id="MobiDB-lite"/>
    </source>
</evidence>
<feature type="compositionally biased region" description="Low complexity" evidence="1">
    <location>
        <begin position="100"/>
        <end position="119"/>
    </location>
</feature>
<evidence type="ECO:0000313" key="4">
    <source>
        <dbReference type="Proteomes" id="UP000000305"/>
    </source>
</evidence>
<gene>
    <name evidence="3" type="ORF">DAPPUDRAFT_96826</name>
</gene>
<sequence length="138" mass="14821">MGFVKWFKALELWAQILFSVLVVGLIVTCITVPIVVTNNNKNSATDDTTTTVESVTVTDSTANTGLTTDPTTDPATDPAKSTDYTTSLLSTLTEPTTDITIISSTETAPTESGSTTTGDSEMDNEILWKALRRQEILL</sequence>
<keyword evidence="4" id="KW-1185">Reference proteome</keyword>
<accession>E9FYY9</accession>
<reference evidence="3 4" key="1">
    <citation type="journal article" date="2011" name="Science">
        <title>The ecoresponsive genome of Daphnia pulex.</title>
        <authorList>
            <person name="Colbourne J.K."/>
            <person name="Pfrender M.E."/>
            <person name="Gilbert D."/>
            <person name="Thomas W.K."/>
            <person name="Tucker A."/>
            <person name="Oakley T.H."/>
            <person name="Tokishita S."/>
            <person name="Aerts A."/>
            <person name="Arnold G.J."/>
            <person name="Basu M.K."/>
            <person name="Bauer D.J."/>
            <person name="Caceres C.E."/>
            <person name="Carmel L."/>
            <person name="Casola C."/>
            <person name="Choi J.H."/>
            <person name="Detter J.C."/>
            <person name="Dong Q."/>
            <person name="Dusheyko S."/>
            <person name="Eads B.D."/>
            <person name="Frohlich T."/>
            <person name="Geiler-Samerotte K.A."/>
            <person name="Gerlach D."/>
            <person name="Hatcher P."/>
            <person name="Jogdeo S."/>
            <person name="Krijgsveld J."/>
            <person name="Kriventseva E.V."/>
            <person name="Kultz D."/>
            <person name="Laforsch C."/>
            <person name="Lindquist E."/>
            <person name="Lopez J."/>
            <person name="Manak J.R."/>
            <person name="Muller J."/>
            <person name="Pangilinan J."/>
            <person name="Patwardhan R.P."/>
            <person name="Pitluck S."/>
            <person name="Pritham E.J."/>
            <person name="Rechtsteiner A."/>
            <person name="Rho M."/>
            <person name="Rogozin I.B."/>
            <person name="Sakarya O."/>
            <person name="Salamov A."/>
            <person name="Schaack S."/>
            <person name="Shapiro H."/>
            <person name="Shiga Y."/>
            <person name="Skalitzky C."/>
            <person name="Smith Z."/>
            <person name="Souvorov A."/>
            <person name="Sung W."/>
            <person name="Tang Z."/>
            <person name="Tsuchiya D."/>
            <person name="Tu H."/>
            <person name="Vos H."/>
            <person name="Wang M."/>
            <person name="Wolf Y.I."/>
            <person name="Yamagata H."/>
            <person name="Yamada T."/>
            <person name="Ye Y."/>
            <person name="Shaw J.R."/>
            <person name="Andrews J."/>
            <person name="Crease T.J."/>
            <person name="Tang H."/>
            <person name="Lucas S.M."/>
            <person name="Robertson H.M."/>
            <person name="Bork P."/>
            <person name="Koonin E.V."/>
            <person name="Zdobnov E.M."/>
            <person name="Grigoriev I.V."/>
            <person name="Lynch M."/>
            <person name="Boore J.L."/>
        </authorList>
    </citation>
    <scope>NUCLEOTIDE SEQUENCE [LARGE SCALE GENOMIC DNA]</scope>
</reference>
<feature type="region of interest" description="Disordered" evidence="1">
    <location>
        <begin position="100"/>
        <end position="120"/>
    </location>
</feature>
<feature type="transmembrane region" description="Helical" evidence="2">
    <location>
        <begin position="12"/>
        <end position="36"/>
    </location>
</feature>
<dbReference type="KEGG" id="dpx:DAPPUDRAFT_96826"/>